<dbReference type="Gene3D" id="3.40.30.10">
    <property type="entry name" value="Glutaredoxin"/>
    <property type="match status" value="1"/>
</dbReference>
<protein>
    <submittedName>
        <fullName evidence="6">Protein disulfide-isomerase</fullName>
    </submittedName>
</protein>
<keyword evidence="6" id="KW-0413">Isomerase</keyword>
<dbReference type="GO" id="GO:0003756">
    <property type="term" value="F:protein disulfide isomerase activity"/>
    <property type="evidence" value="ECO:0007669"/>
    <property type="project" value="TreeGrafter"/>
</dbReference>
<organism evidence="6 7">
    <name type="scientific">Hondaea fermentalgiana</name>
    <dbReference type="NCBI Taxonomy" id="2315210"/>
    <lineage>
        <taxon>Eukaryota</taxon>
        <taxon>Sar</taxon>
        <taxon>Stramenopiles</taxon>
        <taxon>Bigyra</taxon>
        <taxon>Labyrinthulomycetes</taxon>
        <taxon>Thraustochytrida</taxon>
        <taxon>Thraustochytriidae</taxon>
        <taxon>Hondaea</taxon>
    </lineage>
</organism>
<dbReference type="InParanoid" id="A0A2R5GQI7"/>
<evidence type="ECO:0000256" key="1">
    <source>
        <dbReference type="ARBA" id="ARBA00006347"/>
    </source>
</evidence>
<feature type="region of interest" description="Disordered" evidence="2">
    <location>
        <begin position="204"/>
        <end position="240"/>
    </location>
</feature>
<feature type="compositionally biased region" description="Basic and acidic residues" evidence="2">
    <location>
        <begin position="209"/>
        <end position="227"/>
    </location>
</feature>
<dbReference type="GO" id="GO:0006457">
    <property type="term" value="P:protein folding"/>
    <property type="evidence" value="ECO:0007669"/>
    <property type="project" value="TreeGrafter"/>
</dbReference>
<keyword evidence="3" id="KW-0472">Membrane</keyword>
<keyword evidence="3" id="KW-1133">Transmembrane helix</keyword>
<dbReference type="PANTHER" id="PTHR45672">
    <property type="entry name" value="PROTEIN DISULFIDE-ISOMERASE C17H9.14C-RELATED"/>
    <property type="match status" value="1"/>
</dbReference>
<comment type="caution">
    <text evidence="6">The sequence shown here is derived from an EMBL/GenBank/DDBJ whole genome shotgun (WGS) entry which is preliminary data.</text>
</comment>
<keyword evidence="3" id="KW-0812">Transmembrane</keyword>
<dbReference type="Proteomes" id="UP000241890">
    <property type="component" value="Unassembled WGS sequence"/>
</dbReference>
<reference evidence="6 7" key="1">
    <citation type="submission" date="2017-12" db="EMBL/GenBank/DDBJ databases">
        <title>Sequencing, de novo assembly and annotation of complete genome of a new Thraustochytrid species, strain FCC1311.</title>
        <authorList>
            <person name="Sedici K."/>
            <person name="Godart F."/>
            <person name="Aiese Cigliano R."/>
            <person name="Sanseverino W."/>
            <person name="Barakat M."/>
            <person name="Ortet P."/>
            <person name="Marechal E."/>
            <person name="Cagnac O."/>
            <person name="Amato A."/>
        </authorList>
    </citation>
    <scope>NUCLEOTIDE SEQUENCE [LARGE SCALE GENOMIC DNA]</scope>
</reference>
<comment type="similarity">
    <text evidence="1">Belongs to the protein disulfide isomerase family.</text>
</comment>
<dbReference type="FunCoup" id="A0A2R5GQI7">
    <property type="interactions" value="43"/>
</dbReference>
<evidence type="ECO:0000259" key="5">
    <source>
        <dbReference type="PROSITE" id="PS51352"/>
    </source>
</evidence>
<evidence type="ECO:0000313" key="6">
    <source>
        <dbReference type="EMBL" id="GBG30621.1"/>
    </source>
</evidence>
<dbReference type="PROSITE" id="PS00194">
    <property type="entry name" value="THIOREDOXIN_1"/>
    <property type="match status" value="1"/>
</dbReference>
<dbReference type="PROSITE" id="PS51352">
    <property type="entry name" value="THIOREDOXIN_2"/>
    <property type="match status" value="1"/>
</dbReference>
<gene>
    <name evidence="6" type="ORF">FCC1311_068412</name>
</gene>
<sequence length="240" mass="26320">MLGGAMRAVFLALVFCVLFVAQDGAEGRVIELGEDNFEQLTQAATGATTGDWFVKFYAPWCGHCKRMASAWENLGEELLGEINVAEVNAEKNKALAHRFKIKGFPTLLYFHQGTMYKFRGKRNVETMAEFARYIAEHRTGPKDVDSVPVPAEASLLDANAAVYERMIVTLRKEPLKAALAALAGVLVGAGAVYAVFRPRDTIPEVPAAQKDRRDTAATKKKEDKVNAEKGATIPESKKTK</sequence>
<dbReference type="EMBL" id="BEYU01000079">
    <property type="protein sequence ID" value="GBG30621.1"/>
    <property type="molecule type" value="Genomic_DNA"/>
</dbReference>
<dbReference type="Pfam" id="PF00085">
    <property type="entry name" value="Thioredoxin"/>
    <property type="match status" value="1"/>
</dbReference>
<dbReference type="InterPro" id="IPR017937">
    <property type="entry name" value="Thioredoxin_CS"/>
</dbReference>
<dbReference type="GO" id="GO:0005783">
    <property type="term" value="C:endoplasmic reticulum"/>
    <property type="evidence" value="ECO:0007669"/>
    <property type="project" value="TreeGrafter"/>
</dbReference>
<dbReference type="PRINTS" id="PR00421">
    <property type="entry name" value="THIOREDOXIN"/>
</dbReference>
<evidence type="ECO:0000256" key="3">
    <source>
        <dbReference type="SAM" id="Phobius"/>
    </source>
</evidence>
<evidence type="ECO:0000256" key="4">
    <source>
        <dbReference type="SAM" id="SignalP"/>
    </source>
</evidence>
<evidence type="ECO:0000256" key="2">
    <source>
        <dbReference type="SAM" id="MobiDB-lite"/>
    </source>
</evidence>
<feature type="signal peptide" evidence="4">
    <location>
        <begin position="1"/>
        <end position="27"/>
    </location>
</feature>
<evidence type="ECO:0000313" key="7">
    <source>
        <dbReference type="Proteomes" id="UP000241890"/>
    </source>
</evidence>
<dbReference type="OrthoDB" id="427280at2759"/>
<dbReference type="AlphaFoldDB" id="A0A2R5GQI7"/>
<proteinExistence type="inferred from homology"/>
<dbReference type="InterPro" id="IPR013766">
    <property type="entry name" value="Thioredoxin_domain"/>
</dbReference>
<dbReference type="CDD" id="cd02961">
    <property type="entry name" value="PDI_a_family"/>
    <property type="match status" value="1"/>
</dbReference>
<keyword evidence="4" id="KW-0732">Signal</keyword>
<feature type="chain" id="PRO_5015344633" evidence="4">
    <location>
        <begin position="28"/>
        <end position="240"/>
    </location>
</feature>
<keyword evidence="7" id="KW-1185">Reference proteome</keyword>
<feature type="transmembrane region" description="Helical" evidence="3">
    <location>
        <begin position="177"/>
        <end position="196"/>
    </location>
</feature>
<dbReference type="SUPFAM" id="SSF52833">
    <property type="entry name" value="Thioredoxin-like"/>
    <property type="match status" value="1"/>
</dbReference>
<dbReference type="InterPro" id="IPR051063">
    <property type="entry name" value="PDI"/>
</dbReference>
<dbReference type="InterPro" id="IPR036249">
    <property type="entry name" value="Thioredoxin-like_sf"/>
</dbReference>
<name>A0A2R5GQI7_9STRA</name>
<accession>A0A2R5GQI7</accession>
<feature type="domain" description="Thioredoxin" evidence="5">
    <location>
        <begin position="6"/>
        <end position="139"/>
    </location>
</feature>